<keyword evidence="3" id="KW-1185">Reference proteome</keyword>
<reference evidence="2 3" key="1">
    <citation type="submission" date="2016-10" db="EMBL/GenBank/DDBJ databases">
        <title>The genome sequence of Colletotrichum fioriniae PJ7.</title>
        <authorList>
            <person name="Baroncelli R."/>
        </authorList>
    </citation>
    <scope>NUCLEOTIDE SEQUENCE [LARGE SCALE GENOMIC DNA]</scope>
    <source>
        <strain evidence="2">Col 31</strain>
    </source>
</reference>
<name>A0AAI9XN54_9PEZI</name>
<dbReference type="EMBL" id="MLGG01000035">
    <property type="protein sequence ID" value="KAK1454036.1"/>
    <property type="molecule type" value="Genomic_DNA"/>
</dbReference>
<accession>A0AAI9XN54</accession>
<dbReference type="AlphaFoldDB" id="A0AAI9XN54"/>
<sequence>MRVTPGLFLACLVVLDGYTTYPCVGTRGGWRVCRLAVPQRADCRARASNGPWTLSFCPRRCGTLKLLSVDPSSSHGWLVLHTQYLSPGSMLLERPNSEISRPGTLDALVATRNP</sequence>
<proteinExistence type="predicted"/>
<protein>
    <recommendedName>
        <fullName evidence="4">Secreted protein</fullName>
    </recommendedName>
</protein>
<dbReference type="Proteomes" id="UP001239795">
    <property type="component" value="Unassembled WGS sequence"/>
</dbReference>
<organism evidence="2 3">
    <name type="scientific">Colletotrichum melonis</name>
    <dbReference type="NCBI Taxonomy" id="1209925"/>
    <lineage>
        <taxon>Eukaryota</taxon>
        <taxon>Fungi</taxon>
        <taxon>Dikarya</taxon>
        <taxon>Ascomycota</taxon>
        <taxon>Pezizomycotina</taxon>
        <taxon>Sordariomycetes</taxon>
        <taxon>Hypocreomycetidae</taxon>
        <taxon>Glomerellales</taxon>
        <taxon>Glomerellaceae</taxon>
        <taxon>Colletotrichum</taxon>
        <taxon>Colletotrichum acutatum species complex</taxon>
    </lineage>
</organism>
<comment type="caution">
    <text evidence="2">The sequence shown here is derived from an EMBL/GenBank/DDBJ whole genome shotgun (WGS) entry which is preliminary data.</text>
</comment>
<keyword evidence="1" id="KW-0732">Signal</keyword>
<feature type="signal peptide" evidence="1">
    <location>
        <begin position="1"/>
        <end position="25"/>
    </location>
</feature>
<evidence type="ECO:0000313" key="2">
    <source>
        <dbReference type="EMBL" id="KAK1454036.1"/>
    </source>
</evidence>
<feature type="chain" id="PRO_5042516620" description="Secreted protein" evidence="1">
    <location>
        <begin position="26"/>
        <end position="114"/>
    </location>
</feature>
<evidence type="ECO:0000256" key="1">
    <source>
        <dbReference type="SAM" id="SignalP"/>
    </source>
</evidence>
<gene>
    <name evidence="2" type="ORF">CMEL01_05695</name>
</gene>
<evidence type="ECO:0000313" key="3">
    <source>
        <dbReference type="Proteomes" id="UP001239795"/>
    </source>
</evidence>
<evidence type="ECO:0008006" key="4">
    <source>
        <dbReference type="Google" id="ProtNLM"/>
    </source>
</evidence>